<accession>X0GWS1</accession>
<proteinExistence type="predicted"/>
<dbReference type="HOGENOM" id="CLU_3401291_0_0_1"/>
<feature type="non-terminal residue" evidence="1">
    <location>
        <position position="1"/>
    </location>
</feature>
<reference evidence="1" key="1">
    <citation type="submission" date="2011-11" db="EMBL/GenBank/DDBJ databases">
        <title>The Genome Sequence of Fusarium oxysporum PHW808.</title>
        <authorList>
            <consortium name="The Broad Institute Genome Sequencing Platform"/>
            <person name="Ma L.-J."/>
            <person name="Gale L.R."/>
            <person name="Schwartz D.C."/>
            <person name="Zhou S."/>
            <person name="Corby-Kistler H."/>
            <person name="Young S.K."/>
            <person name="Zeng Q."/>
            <person name="Gargeya S."/>
            <person name="Fitzgerald M."/>
            <person name="Haas B."/>
            <person name="Abouelleil A."/>
            <person name="Alvarado L."/>
            <person name="Arachchi H.M."/>
            <person name="Berlin A."/>
            <person name="Brown A."/>
            <person name="Chapman S.B."/>
            <person name="Chen Z."/>
            <person name="Dunbar C."/>
            <person name="Freedman E."/>
            <person name="Gearin G."/>
            <person name="Goldberg J."/>
            <person name="Griggs A."/>
            <person name="Gujja S."/>
            <person name="Heiman D."/>
            <person name="Howarth C."/>
            <person name="Larson L."/>
            <person name="Lui A."/>
            <person name="MacDonald P.J.P."/>
            <person name="Montmayeur A."/>
            <person name="Murphy C."/>
            <person name="Neiman D."/>
            <person name="Pearson M."/>
            <person name="Priest M."/>
            <person name="Roberts A."/>
            <person name="Saif S."/>
            <person name="Shea T."/>
            <person name="Shenoy N."/>
            <person name="Sisk P."/>
            <person name="Stolte C."/>
            <person name="Sykes S."/>
            <person name="Wortman J."/>
            <person name="Nusbaum C."/>
            <person name="Birren B."/>
        </authorList>
    </citation>
    <scope>NUCLEOTIDE SEQUENCE [LARGE SCALE GENOMIC DNA]</scope>
    <source>
        <strain evidence="1">54008</strain>
    </source>
</reference>
<organism evidence="1">
    <name type="scientific">Fusarium oxysporum f. sp. conglutinans race 2 54008</name>
    <dbReference type="NCBI Taxonomy" id="1089457"/>
    <lineage>
        <taxon>Eukaryota</taxon>
        <taxon>Fungi</taxon>
        <taxon>Dikarya</taxon>
        <taxon>Ascomycota</taxon>
        <taxon>Pezizomycotina</taxon>
        <taxon>Sordariomycetes</taxon>
        <taxon>Hypocreomycetidae</taxon>
        <taxon>Hypocreales</taxon>
        <taxon>Nectriaceae</taxon>
        <taxon>Fusarium</taxon>
        <taxon>Fusarium oxysporum species complex</taxon>
    </lineage>
</organism>
<evidence type="ECO:0000313" key="1">
    <source>
        <dbReference type="EMBL" id="EXL64335.1"/>
    </source>
</evidence>
<dbReference type="AlphaFoldDB" id="X0GWS1"/>
<dbReference type="Proteomes" id="UP000030676">
    <property type="component" value="Unassembled WGS sequence"/>
</dbReference>
<sequence length="31" mass="4020">DKARDEGWDFGLVEVKTWRRFRERTHLWSWR</sequence>
<dbReference type="EMBL" id="KK034175">
    <property type="protein sequence ID" value="EXL64335.1"/>
    <property type="molecule type" value="Genomic_DNA"/>
</dbReference>
<name>X0GWS1_FUSOX</name>
<protein>
    <submittedName>
        <fullName evidence="1">Uncharacterized protein</fullName>
    </submittedName>
</protein>
<gene>
    <name evidence="1" type="ORF">FOPG_19397</name>
</gene>
<reference evidence="1" key="2">
    <citation type="submission" date="2014-03" db="EMBL/GenBank/DDBJ databases">
        <title>The Genome Annotation of Fusarium oxysporum PHW808.</title>
        <authorList>
            <consortium name="The Broad Institute Genomics Platform"/>
            <person name="Ma L.-J."/>
            <person name="Corby-Kistler H."/>
            <person name="Broz K."/>
            <person name="Gale L.R."/>
            <person name="Jonkers W."/>
            <person name="O'Donnell K."/>
            <person name="Ploetz R."/>
            <person name="Steinberg C."/>
            <person name="Schwartz D.C."/>
            <person name="VanEtten H."/>
            <person name="Zhou S."/>
            <person name="Young S.K."/>
            <person name="Zeng Q."/>
            <person name="Gargeya S."/>
            <person name="Fitzgerald M."/>
            <person name="Abouelleil A."/>
            <person name="Alvarado L."/>
            <person name="Chapman S.B."/>
            <person name="Gainer-Dewar J."/>
            <person name="Goldberg J."/>
            <person name="Griggs A."/>
            <person name="Gujja S."/>
            <person name="Hansen M."/>
            <person name="Howarth C."/>
            <person name="Imamovic A."/>
            <person name="Ireland A."/>
            <person name="Larimer J."/>
            <person name="McCowan C."/>
            <person name="Murphy C."/>
            <person name="Pearson M."/>
            <person name="Poon T.W."/>
            <person name="Priest M."/>
            <person name="Roberts A."/>
            <person name="Saif S."/>
            <person name="Shea T."/>
            <person name="Sykes S."/>
            <person name="Wortman J."/>
            <person name="Nusbaum C."/>
            <person name="Birren B."/>
        </authorList>
    </citation>
    <scope>NUCLEOTIDE SEQUENCE</scope>
    <source>
        <strain evidence="1">54008</strain>
    </source>
</reference>